<proteinExistence type="predicted"/>
<dbReference type="KEGG" id="pzh:CX676_12420"/>
<dbReference type="Pfam" id="PF05974">
    <property type="entry name" value="DUF892"/>
    <property type="match status" value="1"/>
</dbReference>
<sequence length="163" mass="18110">MKTFRDLFLHFLQDMYYAEQQILKILPEVVEAVQNDKLRASLTEHIAETRDQIERLERTFAAIGEPVKGVTCEAILGLLQETEDVIRETGGKGPVQDAGIIACAQAVEHYEIARFVTLTAWANAWANDEAAANLQKALNVERARNAKLNELATAEVFDLAAAI</sequence>
<name>A0A2H5F007_9RHOB</name>
<dbReference type="Proteomes" id="UP000234530">
    <property type="component" value="Chromosome"/>
</dbReference>
<evidence type="ECO:0000313" key="2">
    <source>
        <dbReference type="Proteomes" id="UP000234530"/>
    </source>
</evidence>
<accession>A0A2H5F007</accession>
<dbReference type="PANTHER" id="PTHR30565">
    <property type="entry name" value="PROTEIN YCIF"/>
    <property type="match status" value="1"/>
</dbReference>
<dbReference type="Gene3D" id="1.20.1260.10">
    <property type="match status" value="1"/>
</dbReference>
<dbReference type="PANTHER" id="PTHR30565:SF9">
    <property type="entry name" value="PROTEIN YCIF"/>
    <property type="match status" value="1"/>
</dbReference>
<organism evidence="1 2">
    <name type="scientific">Paracoccus zhejiangensis</name>
    <dbReference type="NCBI Taxonomy" id="1077935"/>
    <lineage>
        <taxon>Bacteria</taxon>
        <taxon>Pseudomonadati</taxon>
        <taxon>Pseudomonadota</taxon>
        <taxon>Alphaproteobacteria</taxon>
        <taxon>Rhodobacterales</taxon>
        <taxon>Paracoccaceae</taxon>
        <taxon>Paracoccus</taxon>
    </lineage>
</organism>
<dbReference type="InterPro" id="IPR009078">
    <property type="entry name" value="Ferritin-like_SF"/>
</dbReference>
<dbReference type="EMBL" id="CP025430">
    <property type="protein sequence ID" value="AUH64876.1"/>
    <property type="molecule type" value="Genomic_DNA"/>
</dbReference>
<dbReference type="InterPro" id="IPR047114">
    <property type="entry name" value="YciF"/>
</dbReference>
<dbReference type="InterPro" id="IPR012347">
    <property type="entry name" value="Ferritin-like"/>
</dbReference>
<reference evidence="1 2" key="1">
    <citation type="journal article" date="2013" name="Antonie Van Leeuwenhoek">
        <title>Paracoccus zhejiangensis sp. nov., isolated from activated sludge in wastewater-treatment system.</title>
        <authorList>
            <person name="Wu Z.G."/>
            <person name="Zhang D.F."/>
            <person name="Liu Y.L."/>
            <person name="Wang F."/>
            <person name="Jiang X."/>
            <person name="Li C."/>
            <person name="Li S.P."/>
            <person name="Hong Q."/>
            <person name="Li W.J."/>
        </authorList>
    </citation>
    <scope>NUCLEOTIDE SEQUENCE [LARGE SCALE GENOMIC DNA]</scope>
    <source>
        <strain evidence="1 2">J6</strain>
    </source>
</reference>
<evidence type="ECO:0000313" key="1">
    <source>
        <dbReference type="EMBL" id="AUH64876.1"/>
    </source>
</evidence>
<dbReference type="CDD" id="cd07909">
    <property type="entry name" value="YciF"/>
    <property type="match status" value="1"/>
</dbReference>
<keyword evidence="2" id="KW-1185">Reference proteome</keyword>
<dbReference type="SUPFAM" id="SSF47240">
    <property type="entry name" value="Ferritin-like"/>
    <property type="match status" value="1"/>
</dbReference>
<gene>
    <name evidence="1" type="ORF">CX676_12420</name>
</gene>
<dbReference type="RefSeq" id="WP_101752905.1">
    <property type="nucleotide sequence ID" value="NZ_CP025430.1"/>
</dbReference>
<dbReference type="InterPro" id="IPR010287">
    <property type="entry name" value="DUF892_YciF-like"/>
</dbReference>
<dbReference type="OrthoDB" id="9795056at2"/>
<dbReference type="AlphaFoldDB" id="A0A2H5F007"/>
<protein>
    <submittedName>
        <fullName evidence="1">Uncharacterized protein</fullName>
    </submittedName>
</protein>